<evidence type="ECO:0000256" key="5">
    <source>
        <dbReference type="ARBA" id="ARBA00022771"/>
    </source>
</evidence>
<feature type="region of interest" description="Disordered" evidence="11">
    <location>
        <begin position="509"/>
        <end position="537"/>
    </location>
</feature>
<keyword evidence="7" id="KW-0238">DNA-binding</keyword>
<evidence type="ECO:0000313" key="14">
    <source>
        <dbReference type="EMBL" id="KAK3275088.1"/>
    </source>
</evidence>
<keyword evidence="8" id="KW-0804">Transcription</keyword>
<dbReference type="PANTHER" id="PTHR45877:SF2">
    <property type="entry name" value="E3 UBIQUITIN-PROTEIN LIGASE SINA-RELATED"/>
    <property type="match status" value="1"/>
</dbReference>
<proteinExistence type="predicted"/>
<dbReference type="SUPFAM" id="SSF57850">
    <property type="entry name" value="RING/U-box"/>
    <property type="match status" value="2"/>
</dbReference>
<dbReference type="GO" id="GO:0031624">
    <property type="term" value="F:ubiquitin conjugating enzyme binding"/>
    <property type="evidence" value="ECO:0007669"/>
    <property type="project" value="TreeGrafter"/>
</dbReference>
<sequence>MEPLPSRAGLTRTREEGEEERDAKRSKLNEKVDFDRIAMEEAEEAASYFKCLVCMSVVLPSYGCGLYTTAQTCQHLFCKDCATSALAQNKVCPQCRADAKKVQLPSVNEGERTSSYLRPFGMFESSAANRLTFKCINWEHGCSETVKLHDMAVHENQCAHRERTCPLPGCSTAFRGCWLQHLHDHHHSEDALQAFEQLQRQELQPSESLLSEKVDFDRIAMEEAEEAASYFKCLVCMSVVLPSYGCGLYTPAQTCQHLFCKDCATSALAQNKVCPRCRADAKKVRLPSFNEGERTSSYLRPFGMFETTAANRLTFKCINWEHGCSETVKLHDMAVHENQCAHRERTCPLPGCSTAFRGCWLQHLLDHHHSEDALQAFEQLQRQELQPSESLLSESPSASTANCKLGSSESSTHENRDGQDGRPTSLADSPASPTYNPTSPAYNPTSPAYSPTSPTYNPTSPAYNYTPPVYSRTSPAYILMSPAYSPTSPAYNPPSPVLSPMYRPTAPFYRPTISPSPTSPKYTPASYTPASPDREWD</sequence>
<feature type="compositionally biased region" description="Low complexity" evidence="11">
    <location>
        <begin position="442"/>
        <end position="455"/>
    </location>
</feature>
<evidence type="ECO:0000313" key="15">
    <source>
        <dbReference type="Proteomes" id="UP001190700"/>
    </source>
</evidence>
<dbReference type="GO" id="GO:0005634">
    <property type="term" value="C:nucleus"/>
    <property type="evidence" value="ECO:0007669"/>
    <property type="project" value="UniProtKB-SubCell"/>
</dbReference>
<feature type="region of interest" description="Disordered" evidence="11">
    <location>
        <begin position="1"/>
        <end position="26"/>
    </location>
</feature>
<keyword evidence="15" id="KW-1185">Reference proteome</keyword>
<feature type="compositionally biased region" description="Polar residues" evidence="11">
    <location>
        <begin position="513"/>
        <end position="529"/>
    </location>
</feature>
<dbReference type="InterPro" id="IPR013010">
    <property type="entry name" value="Znf_SIAH"/>
</dbReference>
<name>A0AAE0L7N2_9CHLO</name>
<dbReference type="GO" id="GO:0061630">
    <property type="term" value="F:ubiquitin protein ligase activity"/>
    <property type="evidence" value="ECO:0007669"/>
    <property type="project" value="TreeGrafter"/>
</dbReference>
<feature type="compositionally biased region" description="Basic and acidic residues" evidence="11">
    <location>
        <begin position="411"/>
        <end position="420"/>
    </location>
</feature>
<keyword evidence="9" id="KW-0539">Nucleus</keyword>
<evidence type="ECO:0000256" key="11">
    <source>
        <dbReference type="SAM" id="MobiDB-lite"/>
    </source>
</evidence>
<evidence type="ECO:0000256" key="8">
    <source>
        <dbReference type="ARBA" id="ARBA00023163"/>
    </source>
</evidence>
<feature type="domain" description="SIAH-type" evidence="13">
    <location>
        <begin position="312"/>
        <end position="369"/>
    </location>
</feature>
<feature type="region of interest" description="Disordered" evidence="11">
    <location>
        <begin position="385"/>
        <end position="455"/>
    </location>
</feature>
<evidence type="ECO:0000256" key="6">
    <source>
        <dbReference type="ARBA" id="ARBA00022833"/>
    </source>
</evidence>
<feature type="domain" description="SIAH-type" evidence="13">
    <location>
        <begin position="130"/>
        <end position="187"/>
    </location>
</feature>
<dbReference type="InterPro" id="IPR013083">
    <property type="entry name" value="Znf_RING/FYVE/PHD"/>
</dbReference>
<evidence type="ECO:0000256" key="3">
    <source>
        <dbReference type="ARBA" id="ARBA00022723"/>
    </source>
</evidence>
<keyword evidence="6" id="KW-0862">Zinc</keyword>
<evidence type="ECO:0000256" key="7">
    <source>
        <dbReference type="ARBA" id="ARBA00023125"/>
    </source>
</evidence>
<dbReference type="InterPro" id="IPR004162">
    <property type="entry name" value="SINA-like_animal"/>
</dbReference>
<dbReference type="PROSITE" id="PS51081">
    <property type="entry name" value="ZF_SIAH"/>
    <property type="match status" value="2"/>
</dbReference>
<accession>A0AAE0L7N2</accession>
<dbReference type="PROSITE" id="PS00115">
    <property type="entry name" value="RNA_POL_II_REPEAT"/>
    <property type="match status" value="2"/>
</dbReference>
<dbReference type="InterPro" id="IPR000684">
    <property type="entry name" value="RNA_pol_II_repeat_euk"/>
</dbReference>
<keyword evidence="5 10" id="KW-0863">Zinc-finger</keyword>
<feature type="compositionally biased region" description="Low complexity" evidence="11">
    <location>
        <begin position="385"/>
        <end position="397"/>
    </location>
</feature>
<dbReference type="SMART" id="SM00184">
    <property type="entry name" value="RING"/>
    <property type="match status" value="2"/>
</dbReference>
<dbReference type="PROSITE" id="PS00518">
    <property type="entry name" value="ZF_RING_1"/>
    <property type="match status" value="2"/>
</dbReference>
<organism evidence="14 15">
    <name type="scientific">Cymbomonas tetramitiformis</name>
    <dbReference type="NCBI Taxonomy" id="36881"/>
    <lineage>
        <taxon>Eukaryota</taxon>
        <taxon>Viridiplantae</taxon>
        <taxon>Chlorophyta</taxon>
        <taxon>Pyramimonadophyceae</taxon>
        <taxon>Pyramimonadales</taxon>
        <taxon>Pyramimonadaceae</taxon>
        <taxon>Cymbomonas</taxon>
    </lineage>
</organism>
<dbReference type="EMBL" id="LGRX02007398">
    <property type="protein sequence ID" value="KAK3275088.1"/>
    <property type="molecule type" value="Genomic_DNA"/>
</dbReference>
<dbReference type="Proteomes" id="UP001190700">
    <property type="component" value="Unassembled WGS sequence"/>
</dbReference>
<comment type="caution">
    <text evidence="14">The sequence shown here is derived from an EMBL/GenBank/DDBJ whole genome shotgun (WGS) entry which is preliminary data.</text>
</comment>
<feature type="domain" description="RING-type" evidence="12">
    <location>
        <begin position="51"/>
        <end position="96"/>
    </location>
</feature>
<protein>
    <recommendedName>
        <fullName evidence="16">RING-type E3 ubiquitin transferase</fullName>
    </recommendedName>
</protein>
<reference evidence="14 15" key="1">
    <citation type="journal article" date="2015" name="Genome Biol. Evol.">
        <title>Comparative Genomics of a Bacterivorous Green Alga Reveals Evolutionary Causalities and Consequences of Phago-Mixotrophic Mode of Nutrition.</title>
        <authorList>
            <person name="Burns J.A."/>
            <person name="Paasch A."/>
            <person name="Narechania A."/>
            <person name="Kim E."/>
        </authorList>
    </citation>
    <scope>NUCLEOTIDE SEQUENCE [LARGE SCALE GENOMIC DNA]</scope>
    <source>
        <strain evidence="14 15">PLY_AMNH</strain>
    </source>
</reference>
<evidence type="ECO:0000256" key="1">
    <source>
        <dbReference type="ARBA" id="ARBA00004123"/>
    </source>
</evidence>
<dbReference type="GO" id="GO:0006366">
    <property type="term" value="P:transcription by RNA polymerase II"/>
    <property type="evidence" value="ECO:0007669"/>
    <property type="project" value="InterPro"/>
</dbReference>
<comment type="subcellular location">
    <subcellularLocation>
        <location evidence="1">Nucleus</location>
    </subcellularLocation>
</comment>
<dbReference type="SUPFAM" id="SSF49599">
    <property type="entry name" value="TRAF domain-like"/>
    <property type="match status" value="2"/>
</dbReference>
<gene>
    <name evidence="14" type="ORF">CYMTET_16763</name>
</gene>
<evidence type="ECO:0000259" key="13">
    <source>
        <dbReference type="PROSITE" id="PS51081"/>
    </source>
</evidence>
<evidence type="ECO:0000256" key="9">
    <source>
        <dbReference type="ARBA" id="ARBA00023242"/>
    </source>
</evidence>
<dbReference type="Gene3D" id="3.30.40.10">
    <property type="entry name" value="Zinc/RING finger domain, C3HC4 (zinc finger)"/>
    <property type="match status" value="4"/>
</dbReference>
<dbReference type="GO" id="GO:0043161">
    <property type="term" value="P:proteasome-mediated ubiquitin-dependent protein catabolic process"/>
    <property type="evidence" value="ECO:0007669"/>
    <property type="project" value="TreeGrafter"/>
</dbReference>
<dbReference type="GO" id="GO:0005737">
    <property type="term" value="C:cytoplasm"/>
    <property type="evidence" value="ECO:0007669"/>
    <property type="project" value="TreeGrafter"/>
</dbReference>
<keyword evidence="2" id="KW-0597">Phosphoprotein</keyword>
<dbReference type="PANTHER" id="PTHR45877">
    <property type="entry name" value="E3 UBIQUITIN-PROTEIN LIGASE SIAH2"/>
    <property type="match status" value="1"/>
</dbReference>
<dbReference type="PROSITE" id="PS50089">
    <property type="entry name" value="ZF_RING_2"/>
    <property type="match status" value="2"/>
</dbReference>
<feature type="compositionally biased region" description="Polar residues" evidence="11">
    <location>
        <begin position="398"/>
        <end position="410"/>
    </location>
</feature>
<keyword evidence="4" id="KW-0677">Repeat</keyword>
<feature type="domain" description="RING-type" evidence="12">
    <location>
        <begin position="233"/>
        <end position="278"/>
    </location>
</feature>
<evidence type="ECO:0000256" key="2">
    <source>
        <dbReference type="ARBA" id="ARBA00022553"/>
    </source>
</evidence>
<evidence type="ECO:0008006" key="16">
    <source>
        <dbReference type="Google" id="ProtNLM"/>
    </source>
</evidence>
<dbReference type="InterPro" id="IPR017907">
    <property type="entry name" value="Znf_RING_CS"/>
</dbReference>
<dbReference type="InterPro" id="IPR001841">
    <property type="entry name" value="Znf_RING"/>
</dbReference>
<evidence type="ECO:0000259" key="12">
    <source>
        <dbReference type="PROSITE" id="PS50089"/>
    </source>
</evidence>
<feature type="compositionally biased region" description="Polar residues" evidence="11">
    <location>
        <begin position="431"/>
        <end position="441"/>
    </location>
</feature>
<dbReference type="AlphaFoldDB" id="A0AAE0L7N2"/>
<evidence type="ECO:0000256" key="4">
    <source>
        <dbReference type="ARBA" id="ARBA00022737"/>
    </source>
</evidence>
<keyword evidence="3" id="KW-0479">Metal-binding</keyword>
<evidence type="ECO:0000256" key="10">
    <source>
        <dbReference type="PROSITE-ProRule" id="PRU00455"/>
    </source>
</evidence>
<dbReference type="GO" id="GO:0008270">
    <property type="term" value="F:zinc ion binding"/>
    <property type="evidence" value="ECO:0007669"/>
    <property type="project" value="UniProtKB-KW"/>
</dbReference>
<dbReference type="GO" id="GO:0003677">
    <property type="term" value="F:DNA binding"/>
    <property type="evidence" value="ECO:0007669"/>
    <property type="project" value="UniProtKB-KW"/>
</dbReference>